<dbReference type="GO" id="GO:0016020">
    <property type="term" value="C:membrane"/>
    <property type="evidence" value="ECO:0007669"/>
    <property type="project" value="InterPro"/>
</dbReference>
<proteinExistence type="predicted"/>
<dbReference type="CDD" id="cd00063">
    <property type="entry name" value="FN3"/>
    <property type="match status" value="1"/>
</dbReference>
<evidence type="ECO:0000259" key="1">
    <source>
        <dbReference type="PROSITE" id="PS50853"/>
    </source>
</evidence>
<protein>
    <recommendedName>
        <fullName evidence="1">Fibronectin type-III domain-containing protein</fullName>
    </recommendedName>
</protein>
<dbReference type="SMART" id="SM00736">
    <property type="entry name" value="CADG"/>
    <property type="match status" value="1"/>
</dbReference>
<dbReference type="Pfam" id="PF00041">
    <property type="entry name" value="fn3"/>
    <property type="match status" value="1"/>
</dbReference>
<dbReference type="SUPFAM" id="SSF49313">
    <property type="entry name" value="Cadherin-like"/>
    <property type="match status" value="1"/>
</dbReference>
<feature type="non-terminal residue" evidence="2">
    <location>
        <position position="1"/>
    </location>
</feature>
<dbReference type="PROSITE" id="PS50853">
    <property type="entry name" value="FN3"/>
    <property type="match status" value="1"/>
</dbReference>
<sequence length="387" mass="40396">VGRVTIRATQHGNGQYRYAQPVERSFSVTNATPPPPDTQPPTPPSALTATNITATSLQLTWNPATDNVAVTGYDVYRNGTKINPSLVTNTTYPVTGLAPATAYAFLVVARDAAANASANSNTANATTLTAPVGNQPPVAPNPLALNAATVNVSYNSNALPAFTDPEGDALTYSLTGLPAPLTFNPATRVVSGTPTASGTFSLTYAATDTQHPPVTATLTLTVNTGSIPSTNLDGYLTQEVNCNTLSGWAWDRTNPNTPLTVEFFDGPSIAAGTPLGSQLANVFQQHLKDAGKGNGQHWYDFPIPASIKTSTNHTIWARVQGSEFVLKWAPKTINCAGSGIPPLNQPPVPPAVSPLAAVVHTAFSSAPLPVFTDPEQSPLTYELTGLP</sequence>
<dbReference type="Proteomes" id="UP000274271">
    <property type="component" value="Unassembled WGS sequence"/>
</dbReference>
<dbReference type="GO" id="GO:0005509">
    <property type="term" value="F:calcium ion binding"/>
    <property type="evidence" value="ECO:0007669"/>
    <property type="project" value="InterPro"/>
</dbReference>
<dbReference type="InterPro" id="IPR036116">
    <property type="entry name" value="FN3_sf"/>
</dbReference>
<dbReference type="RefSeq" id="WP_185716401.1">
    <property type="nucleotide sequence ID" value="NZ_RQJP01000018.1"/>
</dbReference>
<name>A0A3P1C8J0_9BACT</name>
<dbReference type="InterPro" id="IPR003961">
    <property type="entry name" value="FN3_dom"/>
</dbReference>
<keyword evidence="3" id="KW-1185">Reference proteome</keyword>
<dbReference type="InterPro" id="IPR006644">
    <property type="entry name" value="Cadg"/>
</dbReference>
<dbReference type="SUPFAM" id="SSF49265">
    <property type="entry name" value="Fibronectin type III"/>
    <property type="match status" value="1"/>
</dbReference>
<feature type="domain" description="Fibronectin type-III" evidence="1">
    <location>
        <begin position="43"/>
        <end position="132"/>
    </location>
</feature>
<dbReference type="Pfam" id="PF05345">
    <property type="entry name" value="He_PIG"/>
    <property type="match status" value="1"/>
</dbReference>
<dbReference type="Gene3D" id="2.60.40.10">
    <property type="entry name" value="Immunoglobulins"/>
    <property type="match status" value="2"/>
</dbReference>
<dbReference type="AlphaFoldDB" id="A0A3P1C8J0"/>
<accession>A0A3P1C8J0</accession>
<reference evidence="2 3" key="1">
    <citation type="submission" date="2018-11" db="EMBL/GenBank/DDBJ databases">
        <authorList>
            <person name="Zhou Z."/>
            <person name="Wang G."/>
        </authorList>
    </citation>
    <scope>NUCLEOTIDE SEQUENCE [LARGE SCALE GENOMIC DNA]</scope>
    <source>
        <strain evidence="2 3">KCTC42998</strain>
    </source>
</reference>
<organism evidence="2 3">
    <name type="scientific">Larkinella knui</name>
    <dbReference type="NCBI Taxonomy" id="2025310"/>
    <lineage>
        <taxon>Bacteria</taxon>
        <taxon>Pseudomonadati</taxon>
        <taxon>Bacteroidota</taxon>
        <taxon>Cytophagia</taxon>
        <taxon>Cytophagales</taxon>
        <taxon>Spirosomataceae</taxon>
        <taxon>Larkinella</taxon>
    </lineage>
</organism>
<dbReference type="InterPro" id="IPR015919">
    <property type="entry name" value="Cadherin-like_sf"/>
</dbReference>
<comment type="caution">
    <text evidence="2">The sequence shown here is derived from an EMBL/GenBank/DDBJ whole genome shotgun (WGS) entry which is preliminary data.</text>
</comment>
<evidence type="ECO:0000313" key="2">
    <source>
        <dbReference type="EMBL" id="RRB09587.1"/>
    </source>
</evidence>
<dbReference type="SMART" id="SM00060">
    <property type="entry name" value="FN3"/>
    <property type="match status" value="1"/>
</dbReference>
<evidence type="ECO:0000313" key="3">
    <source>
        <dbReference type="Proteomes" id="UP000274271"/>
    </source>
</evidence>
<dbReference type="EMBL" id="RQJP01000018">
    <property type="protein sequence ID" value="RRB09587.1"/>
    <property type="molecule type" value="Genomic_DNA"/>
</dbReference>
<feature type="non-terminal residue" evidence="2">
    <location>
        <position position="387"/>
    </location>
</feature>
<dbReference type="InterPro" id="IPR013783">
    <property type="entry name" value="Ig-like_fold"/>
</dbReference>
<gene>
    <name evidence="2" type="ORF">EHT87_31155</name>
</gene>